<name>A0A098LK73_9BACT</name>
<protein>
    <recommendedName>
        <fullName evidence="3">Lipoprotein</fullName>
    </recommendedName>
</protein>
<keyword evidence="2" id="KW-1185">Reference proteome</keyword>
<dbReference type="PROSITE" id="PS51257">
    <property type="entry name" value="PROKAR_LIPOPROTEIN"/>
    <property type="match status" value="1"/>
</dbReference>
<organism evidence="1 2">
    <name type="scientific">Sporocytophaga myxococcoides</name>
    <dbReference type="NCBI Taxonomy" id="153721"/>
    <lineage>
        <taxon>Bacteria</taxon>
        <taxon>Pseudomonadati</taxon>
        <taxon>Bacteroidota</taxon>
        <taxon>Cytophagia</taxon>
        <taxon>Cytophagales</taxon>
        <taxon>Cytophagaceae</taxon>
        <taxon>Sporocytophaga</taxon>
    </lineage>
</organism>
<dbReference type="Proteomes" id="UP000030185">
    <property type="component" value="Unassembled WGS sequence"/>
</dbReference>
<gene>
    <name evidence="1" type="ORF">MYP_4590</name>
</gene>
<dbReference type="AlphaFoldDB" id="A0A098LK73"/>
<evidence type="ECO:0000313" key="1">
    <source>
        <dbReference type="EMBL" id="GAL87360.1"/>
    </source>
</evidence>
<evidence type="ECO:0000313" key="2">
    <source>
        <dbReference type="Proteomes" id="UP000030185"/>
    </source>
</evidence>
<dbReference type="EMBL" id="BBLT01000012">
    <property type="protein sequence ID" value="GAL87360.1"/>
    <property type="molecule type" value="Genomic_DNA"/>
</dbReference>
<comment type="caution">
    <text evidence="1">The sequence shown here is derived from an EMBL/GenBank/DDBJ whole genome shotgun (WGS) entry which is preliminary data.</text>
</comment>
<accession>A0A098LK73</accession>
<evidence type="ECO:0008006" key="3">
    <source>
        <dbReference type="Google" id="ProtNLM"/>
    </source>
</evidence>
<proteinExistence type="predicted"/>
<reference evidence="1 2" key="1">
    <citation type="submission" date="2014-09" db="EMBL/GenBank/DDBJ databases">
        <title>Sporocytophaga myxococcoides PG-01 genome sequencing.</title>
        <authorList>
            <person name="Liu L."/>
            <person name="Gao P.J."/>
            <person name="Chen G.J."/>
            <person name="Wang L.S."/>
        </authorList>
    </citation>
    <scope>NUCLEOTIDE SEQUENCE [LARGE SCALE GENOMIC DNA]</scope>
    <source>
        <strain evidence="1 2">PG-01</strain>
    </source>
</reference>
<sequence length="221" mass="25526">MKLIQNPSLALFALCIFLSCHRNTEIKETNTSLVQNIDSIKYMLQDSTANNIVQDSTFLRFKNTLRLPLIKSVKYISTQNHFDHIYLKDSSFQDSLLKFLRYYNRTYQNIGKYETYYVDVLCFHDSSASLICNGENLQYGLLLLYDEASKEANVLTVSYGFPFDSEYHEMSFQIKDSETIILEISGQTEGEEGMPEDLETRKIVIKISKDGSTKTSYPTEF</sequence>